<feature type="chain" id="PRO_5042828145" description="Aldose 1-epimerase" evidence="9">
    <location>
        <begin position="22"/>
        <end position="334"/>
    </location>
</feature>
<name>A0AAQ3JQ55_9LILI</name>
<dbReference type="InterPro" id="IPR014718">
    <property type="entry name" value="GH-type_carb-bd"/>
</dbReference>
<dbReference type="Pfam" id="PF01263">
    <property type="entry name" value="Aldose_epim"/>
    <property type="match status" value="1"/>
</dbReference>
<evidence type="ECO:0000256" key="5">
    <source>
        <dbReference type="PIRNR" id="PIRNR005096"/>
    </source>
</evidence>
<feature type="signal peptide" evidence="9">
    <location>
        <begin position="1"/>
        <end position="21"/>
    </location>
</feature>
<evidence type="ECO:0000313" key="10">
    <source>
        <dbReference type="EMBL" id="WOK94234.1"/>
    </source>
</evidence>
<dbReference type="PIRSF" id="PIRSF005096">
    <property type="entry name" value="GALM"/>
    <property type="match status" value="1"/>
</dbReference>
<reference evidence="10 11" key="1">
    <citation type="submission" date="2023-10" db="EMBL/GenBank/DDBJ databases">
        <title>Chromosome-scale genome assembly provides insights into flower coloration mechanisms of Canna indica.</title>
        <authorList>
            <person name="Li C."/>
        </authorList>
    </citation>
    <scope>NUCLEOTIDE SEQUENCE [LARGE SCALE GENOMIC DNA]</scope>
    <source>
        <tissue evidence="10">Flower</tissue>
    </source>
</reference>
<dbReference type="PANTHER" id="PTHR10091">
    <property type="entry name" value="ALDOSE-1-EPIMERASE"/>
    <property type="match status" value="1"/>
</dbReference>
<protein>
    <recommendedName>
        <fullName evidence="5">Aldose 1-epimerase</fullName>
        <ecNumber evidence="5">5.1.3.3</ecNumber>
    </recommendedName>
</protein>
<comment type="catalytic activity">
    <reaction evidence="5">
        <text>alpha-D-glucose = beta-D-glucose</text>
        <dbReference type="Rhea" id="RHEA:10264"/>
        <dbReference type="ChEBI" id="CHEBI:15903"/>
        <dbReference type="ChEBI" id="CHEBI:17925"/>
        <dbReference type="EC" id="5.1.3.3"/>
    </reaction>
</comment>
<evidence type="ECO:0000256" key="2">
    <source>
        <dbReference type="ARBA" id="ARBA00006206"/>
    </source>
</evidence>
<feature type="active site" description="Proton acceptor" evidence="6">
    <location>
        <position position="300"/>
    </location>
</feature>
<keyword evidence="11" id="KW-1185">Reference proteome</keyword>
<evidence type="ECO:0000313" key="11">
    <source>
        <dbReference type="Proteomes" id="UP001327560"/>
    </source>
</evidence>
<dbReference type="GO" id="GO:0006006">
    <property type="term" value="P:glucose metabolic process"/>
    <property type="evidence" value="ECO:0007669"/>
    <property type="project" value="TreeGrafter"/>
</dbReference>
<gene>
    <name evidence="10" type="ORF">Cni_G02936</name>
</gene>
<evidence type="ECO:0000256" key="7">
    <source>
        <dbReference type="PIRSR" id="PIRSR005096-2"/>
    </source>
</evidence>
<dbReference type="Proteomes" id="UP001327560">
    <property type="component" value="Chromosome 1"/>
</dbReference>
<comment type="pathway">
    <text evidence="1 5">Carbohydrate metabolism; hexose metabolism.</text>
</comment>
<dbReference type="AlphaFoldDB" id="A0AAQ3JQ55"/>
<evidence type="ECO:0000256" key="6">
    <source>
        <dbReference type="PIRSR" id="PIRSR005096-1"/>
    </source>
</evidence>
<organism evidence="10 11">
    <name type="scientific">Canna indica</name>
    <name type="common">Indian-shot</name>
    <dbReference type="NCBI Taxonomy" id="4628"/>
    <lineage>
        <taxon>Eukaryota</taxon>
        <taxon>Viridiplantae</taxon>
        <taxon>Streptophyta</taxon>
        <taxon>Embryophyta</taxon>
        <taxon>Tracheophyta</taxon>
        <taxon>Spermatophyta</taxon>
        <taxon>Magnoliopsida</taxon>
        <taxon>Liliopsida</taxon>
        <taxon>Zingiberales</taxon>
        <taxon>Cannaceae</taxon>
        <taxon>Canna</taxon>
    </lineage>
</organism>
<proteinExistence type="inferred from homology"/>
<sequence>MAKAFFLVLLATLALLSACNAYSSTKNAAIFELRKGKLADVVLGYDDLCQYEKNTNYFGSLVGRVANRISGAQFNLNGVVYKSNKNEGNNTLHGGSIGFSQVLWDVKEQAYGEFPYITFYYRSFDGEQGFPGALDVFVTYKISAAYQLSVTMYAKSLNKPTPVNLAQHTYWNLGGHRSGSVLLNTVQIFASKITTVDAQLIPTGKFANVSGTPYDFQQPRTIDSCMNQLSSGYDIYYVLNRPRGCDRLRKAAMVRDSVSGRRLELWTNQLGLQFYTANTLNEERGKGSQIYRAHAGLCLETQGFPDAVNRRNFPSIYVNPAEEYKHEMLFKFSF</sequence>
<feature type="binding site" evidence="8">
    <location>
        <begin position="67"/>
        <end position="68"/>
    </location>
    <ligand>
        <name>beta-D-galactose</name>
        <dbReference type="ChEBI" id="CHEBI:27667"/>
    </ligand>
</feature>
<dbReference type="SUPFAM" id="SSF74650">
    <property type="entry name" value="Galactose mutarotase-like"/>
    <property type="match status" value="1"/>
</dbReference>
<feature type="active site" description="Proton donor" evidence="6">
    <location>
        <position position="168"/>
    </location>
</feature>
<keyword evidence="3 5" id="KW-0413">Isomerase</keyword>
<dbReference type="GO" id="GO:0033499">
    <property type="term" value="P:galactose catabolic process via UDP-galactose, Leloir pathway"/>
    <property type="evidence" value="ECO:0007669"/>
    <property type="project" value="TreeGrafter"/>
</dbReference>
<keyword evidence="9" id="KW-0732">Signal</keyword>
<feature type="binding site" evidence="8">
    <location>
        <begin position="168"/>
        <end position="170"/>
    </location>
    <ligand>
        <name>beta-D-galactose</name>
        <dbReference type="ChEBI" id="CHEBI:27667"/>
    </ligand>
</feature>
<dbReference type="InterPro" id="IPR047215">
    <property type="entry name" value="Galactose_mutarotase-like"/>
</dbReference>
<keyword evidence="4 5" id="KW-0119">Carbohydrate metabolism</keyword>
<evidence type="ECO:0000256" key="4">
    <source>
        <dbReference type="ARBA" id="ARBA00023277"/>
    </source>
</evidence>
<dbReference type="InterPro" id="IPR011013">
    <property type="entry name" value="Gal_mutarotase_sf_dom"/>
</dbReference>
<dbReference type="InterPro" id="IPR015443">
    <property type="entry name" value="Aldose_1-epimerase"/>
</dbReference>
<evidence type="ECO:0000256" key="1">
    <source>
        <dbReference type="ARBA" id="ARBA00005028"/>
    </source>
</evidence>
<comment type="similarity">
    <text evidence="2 5">Belongs to the aldose epimerase family.</text>
</comment>
<evidence type="ECO:0000256" key="9">
    <source>
        <dbReference type="SAM" id="SignalP"/>
    </source>
</evidence>
<dbReference type="EC" id="5.1.3.3" evidence="5"/>
<accession>A0AAQ3JQ55</accession>
<evidence type="ECO:0000256" key="8">
    <source>
        <dbReference type="PIRSR" id="PIRSR005096-3"/>
    </source>
</evidence>
<dbReference type="PANTHER" id="PTHR10091:SF0">
    <property type="entry name" value="GALACTOSE MUTAROTASE"/>
    <property type="match status" value="1"/>
</dbReference>
<evidence type="ECO:0000256" key="3">
    <source>
        <dbReference type="ARBA" id="ARBA00023235"/>
    </source>
</evidence>
<dbReference type="CDD" id="cd09019">
    <property type="entry name" value="galactose_mutarotase_like"/>
    <property type="match status" value="1"/>
</dbReference>
<feature type="binding site" evidence="7">
    <location>
        <position position="234"/>
    </location>
    <ligand>
        <name>beta-D-galactose</name>
        <dbReference type="ChEBI" id="CHEBI:27667"/>
    </ligand>
</feature>
<dbReference type="GO" id="GO:0030246">
    <property type="term" value="F:carbohydrate binding"/>
    <property type="evidence" value="ECO:0007669"/>
    <property type="project" value="InterPro"/>
</dbReference>
<dbReference type="GO" id="GO:0004034">
    <property type="term" value="F:aldose 1-epimerase activity"/>
    <property type="evidence" value="ECO:0007669"/>
    <property type="project" value="UniProtKB-EC"/>
</dbReference>
<dbReference type="PROSITE" id="PS51257">
    <property type="entry name" value="PROKAR_LIPOPROTEIN"/>
    <property type="match status" value="1"/>
</dbReference>
<dbReference type="InterPro" id="IPR008183">
    <property type="entry name" value="Aldose_1/G6P_1-epimerase"/>
</dbReference>
<dbReference type="EMBL" id="CP136890">
    <property type="protein sequence ID" value="WOK94234.1"/>
    <property type="molecule type" value="Genomic_DNA"/>
</dbReference>
<dbReference type="Gene3D" id="2.70.98.10">
    <property type="match status" value="1"/>
</dbReference>